<dbReference type="InterPro" id="IPR004151">
    <property type="entry name" value="7TM_GPCR_serpentine_rcpt_Sre"/>
</dbReference>
<keyword evidence="5 6" id="KW-0472">Membrane</keyword>
<keyword evidence="8" id="KW-1185">Reference proteome</keyword>
<dbReference type="AlphaFoldDB" id="E3N2R7"/>
<keyword evidence="4 6" id="KW-1133">Transmembrane helix</keyword>
<reference evidence="7" key="1">
    <citation type="submission" date="2007-07" db="EMBL/GenBank/DDBJ databases">
        <title>PCAP assembly of the Caenorhabditis remanei genome.</title>
        <authorList>
            <consortium name="The Caenorhabditis remanei Sequencing Consortium"/>
            <person name="Wilson R.K."/>
        </authorList>
    </citation>
    <scope>NUCLEOTIDE SEQUENCE [LARGE SCALE GENOMIC DNA]</scope>
    <source>
        <strain evidence="7">PB4641</strain>
    </source>
</reference>
<evidence type="ECO:0000313" key="8">
    <source>
        <dbReference type="Proteomes" id="UP000008281"/>
    </source>
</evidence>
<feature type="transmembrane region" description="Helical" evidence="6">
    <location>
        <begin position="255"/>
        <end position="275"/>
    </location>
</feature>
<dbReference type="GO" id="GO:0016020">
    <property type="term" value="C:membrane"/>
    <property type="evidence" value="ECO:0007669"/>
    <property type="project" value="UniProtKB-SubCell"/>
</dbReference>
<evidence type="ECO:0000256" key="4">
    <source>
        <dbReference type="ARBA" id="ARBA00022989"/>
    </source>
</evidence>
<keyword evidence="3 6" id="KW-0812">Transmembrane</keyword>
<dbReference type="FunCoup" id="E3N2R7">
    <property type="interactions" value="6"/>
</dbReference>
<dbReference type="PANTHER" id="PTHR23128">
    <property type="entry name" value="SERPENTINE RECEPTOR, CLASS E (EPSILON)-RELATED"/>
    <property type="match status" value="1"/>
</dbReference>
<dbReference type="HOGENOM" id="CLU_063305_1_0_1"/>
<protein>
    <submittedName>
        <fullName evidence="7">CRE-SRE-39 protein</fullName>
    </submittedName>
</protein>
<dbReference type="OrthoDB" id="5832606at2759"/>
<evidence type="ECO:0000256" key="5">
    <source>
        <dbReference type="ARBA" id="ARBA00023136"/>
    </source>
</evidence>
<dbReference type="Pfam" id="PF03125">
    <property type="entry name" value="Sre"/>
    <property type="match status" value="1"/>
</dbReference>
<accession>E3N2R7</accession>
<evidence type="ECO:0000256" key="3">
    <source>
        <dbReference type="ARBA" id="ARBA00022692"/>
    </source>
</evidence>
<evidence type="ECO:0000313" key="7">
    <source>
        <dbReference type="EMBL" id="EFO84321.1"/>
    </source>
</evidence>
<dbReference type="Proteomes" id="UP000008281">
    <property type="component" value="Unassembled WGS sequence"/>
</dbReference>
<dbReference type="InParanoid" id="E3N2R7"/>
<gene>
    <name evidence="7" type="primary">Cre-sre-39</name>
    <name evidence="7" type="ORF">CRE_20471</name>
</gene>
<dbReference type="PANTHER" id="PTHR23128:SF134">
    <property type="entry name" value="F-BOX DOMAIN-CONTAINING PROTEIN-RELATED"/>
    <property type="match status" value="1"/>
</dbReference>
<feature type="transmembrane region" description="Helical" evidence="6">
    <location>
        <begin position="165"/>
        <end position="191"/>
    </location>
</feature>
<sequence>MNIFVGNTSKYFFPIFTINSSYYSDYFALLFIVIHIMLTLLCCLLTIQVCIIVKSIRVFHTNMSTIIIVILGQWFEIVVAKIILFPYQLGFITIGNPKMFQFWISNDPKEMPQAEKTADLTPLFISGVLFLHYAFTLTFSVFILTCERACATFFIKDYEKKPRAYICITLLLLTHLTTFSLSCLATCEILNFTTGVAISGIFIIGAVLIYFIILHINLGIQKRLDDHDKQQNYYSLAIRFQAKENARSLELAKKVVLFAAFAILCGMALLIATAMHWADEYISTIVTLAEAAFNLNPLFIVPVGMYSVPTWRDKFFKTTPILQRIQKIRSRKNIKVSDTIENEAAKESEIYFNQLSAAWK</sequence>
<evidence type="ECO:0000256" key="2">
    <source>
        <dbReference type="ARBA" id="ARBA00006803"/>
    </source>
</evidence>
<feature type="transmembrane region" description="Helical" evidence="6">
    <location>
        <begin position="281"/>
        <end position="308"/>
    </location>
</feature>
<feature type="transmembrane region" description="Helical" evidence="6">
    <location>
        <begin position="26"/>
        <end position="53"/>
    </location>
</feature>
<dbReference type="GO" id="GO:0007606">
    <property type="term" value="P:sensory perception of chemical stimulus"/>
    <property type="evidence" value="ECO:0007669"/>
    <property type="project" value="InterPro"/>
</dbReference>
<feature type="transmembrane region" description="Helical" evidence="6">
    <location>
        <begin position="197"/>
        <end position="220"/>
    </location>
</feature>
<comment type="similarity">
    <text evidence="2">Belongs to the nematode receptor-like protein sre family.</text>
</comment>
<evidence type="ECO:0000256" key="1">
    <source>
        <dbReference type="ARBA" id="ARBA00004141"/>
    </source>
</evidence>
<feature type="transmembrane region" description="Helical" evidence="6">
    <location>
        <begin position="123"/>
        <end position="144"/>
    </location>
</feature>
<dbReference type="OMA" id="CCLLTIQ"/>
<comment type="subcellular location">
    <subcellularLocation>
        <location evidence="1">Membrane</location>
        <topology evidence="1">Multi-pass membrane protein</topology>
    </subcellularLocation>
</comment>
<organism evidence="8">
    <name type="scientific">Caenorhabditis remanei</name>
    <name type="common">Caenorhabditis vulgaris</name>
    <dbReference type="NCBI Taxonomy" id="31234"/>
    <lineage>
        <taxon>Eukaryota</taxon>
        <taxon>Metazoa</taxon>
        <taxon>Ecdysozoa</taxon>
        <taxon>Nematoda</taxon>
        <taxon>Chromadorea</taxon>
        <taxon>Rhabditida</taxon>
        <taxon>Rhabditina</taxon>
        <taxon>Rhabditomorpha</taxon>
        <taxon>Rhabditoidea</taxon>
        <taxon>Rhabditidae</taxon>
        <taxon>Peloderinae</taxon>
        <taxon>Caenorhabditis</taxon>
    </lineage>
</organism>
<proteinExistence type="inferred from homology"/>
<dbReference type="eggNOG" id="ENOG502TH4U">
    <property type="taxonomic scope" value="Eukaryota"/>
</dbReference>
<dbReference type="EMBL" id="DS268515">
    <property type="protein sequence ID" value="EFO84321.1"/>
    <property type="molecule type" value="Genomic_DNA"/>
</dbReference>
<name>E3N2R7_CAERE</name>
<feature type="transmembrane region" description="Helical" evidence="6">
    <location>
        <begin position="65"/>
        <end position="89"/>
    </location>
</feature>
<evidence type="ECO:0000256" key="6">
    <source>
        <dbReference type="SAM" id="Phobius"/>
    </source>
</evidence>